<keyword evidence="2" id="KW-1185">Reference proteome</keyword>
<name>A0A0D8Y4G4_DICVI</name>
<feature type="non-terminal residue" evidence="1">
    <location>
        <position position="1"/>
    </location>
</feature>
<evidence type="ECO:0000313" key="2">
    <source>
        <dbReference type="Proteomes" id="UP000053766"/>
    </source>
</evidence>
<reference evidence="2" key="2">
    <citation type="journal article" date="2016" name="Sci. Rep.">
        <title>Dictyocaulus viviparus genome, variome and transcriptome elucidate lungworm biology and support future intervention.</title>
        <authorList>
            <person name="McNulty S.N."/>
            <person name="Strube C."/>
            <person name="Rosa B.A."/>
            <person name="Martin J.C."/>
            <person name="Tyagi R."/>
            <person name="Choi Y.J."/>
            <person name="Wang Q."/>
            <person name="Hallsworth Pepin K."/>
            <person name="Zhang X."/>
            <person name="Ozersky P."/>
            <person name="Wilson R.K."/>
            <person name="Sternberg P.W."/>
            <person name="Gasser R.B."/>
            <person name="Mitreva M."/>
        </authorList>
    </citation>
    <scope>NUCLEOTIDE SEQUENCE [LARGE SCALE GENOMIC DNA]</scope>
    <source>
        <strain evidence="2">HannoverDv2000</strain>
    </source>
</reference>
<dbReference type="EMBL" id="KN716195">
    <property type="protein sequence ID" value="KJH50894.1"/>
    <property type="molecule type" value="Genomic_DNA"/>
</dbReference>
<gene>
    <name evidence="1" type="ORF">DICVIV_02948</name>
</gene>
<dbReference type="AlphaFoldDB" id="A0A0D8Y4G4"/>
<sequence length="104" mass="11611">ASSDCYDAYLIPSEGYNKQNLEYTQVFDWRLILSIALVLSRRCTETSPSTPQKMNGSVIACVEASFKAGAIWKVIFRGERVSALCGQNESKIVIYKMLIVIVIV</sequence>
<evidence type="ECO:0000313" key="1">
    <source>
        <dbReference type="EMBL" id="KJH50894.1"/>
    </source>
</evidence>
<protein>
    <submittedName>
        <fullName evidence="1">Uncharacterized protein</fullName>
    </submittedName>
</protein>
<reference evidence="1 2" key="1">
    <citation type="submission" date="2013-11" db="EMBL/GenBank/DDBJ databases">
        <title>Draft genome of the bovine lungworm Dictyocaulus viviparus.</title>
        <authorList>
            <person name="Mitreva M."/>
        </authorList>
    </citation>
    <scope>NUCLEOTIDE SEQUENCE [LARGE SCALE GENOMIC DNA]</scope>
    <source>
        <strain evidence="1 2">HannoverDv2000</strain>
    </source>
</reference>
<dbReference type="Proteomes" id="UP000053766">
    <property type="component" value="Unassembled WGS sequence"/>
</dbReference>
<accession>A0A0D8Y4G4</accession>
<organism evidence="1 2">
    <name type="scientific">Dictyocaulus viviparus</name>
    <name type="common">Bovine lungworm</name>
    <dbReference type="NCBI Taxonomy" id="29172"/>
    <lineage>
        <taxon>Eukaryota</taxon>
        <taxon>Metazoa</taxon>
        <taxon>Ecdysozoa</taxon>
        <taxon>Nematoda</taxon>
        <taxon>Chromadorea</taxon>
        <taxon>Rhabditida</taxon>
        <taxon>Rhabditina</taxon>
        <taxon>Rhabditomorpha</taxon>
        <taxon>Strongyloidea</taxon>
        <taxon>Metastrongylidae</taxon>
        <taxon>Dictyocaulus</taxon>
    </lineage>
</organism>
<proteinExistence type="predicted"/>